<feature type="domain" description="DAGKc" evidence="1">
    <location>
        <begin position="172"/>
        <end position="319"/>
    </location>
</feature>
<dbReference type="PANTHER" id="PTHR12358">
    <property type="entry name" value="SPHINGOSINE KINASE"/>
    <property type="match status" value="1"/>
</dbReference>
<dbReference type="AlphaFoldDB" id="A0A224XK94"/>
<protein>
    <submittedName>
        <fullName evidence="2">Putative sphingosine kinase involved in sphingolipid metabolism</fullName>
    </submittedName>
</protein>
<accession>A0A224XK94</accession>
<organism evidence="2">
    <name type="scientific">Panstrongylus lignarius</name>
    <dbReference type="NCBI Taxonomy" id="156445"/>
    <lineage>
        <taxon>Eukaryota</taxon>
        <taxon>Metazoa</taxon>
        <taxon>Ecdysozoa</taxon>
        <taxon>Arthropoda</taxon>
        <taxon>Hexapoda</taxon>
        <taxon>Insecta</taxon>
        <taxon>Pterygota</taxon>
        <taxon>Neoptera</taxon>
        <taxon>Paraneoptera</taxon>
        <taxon>Hemiptera</taxon>
        <taxon>Heteroptera</taxon>
        <taxon>Panheteroptera</taxon>
        <taxon>Cimicomorpha</taxon>
        <taxon>Reduviidae</taxon>
        <taxon>Triatominae</taxon>
        <taxon>Panstrongylus</taxon>
    </lineage>
</organism>
<evidence type="ECO:0000313" key="2">
    <source>
        <dbReference type="EMBL" id="JAW09022.1"/>
    </source>
</evidence>
<keyword evidence="2" id="KW-0418">Kinase</keyword>
<dbReference type="GO" id="GO:0046512">
    <property type="term" value="P:sphingosine biosynthetic process"/>
    <property type="evidence" value="ECO:0007669"/>
    <property type="project" value="TreeGrafter"/>
</dbReference>
<dbReference type="InterPro" id="IPR050187">
    <property type="entry name" value="Lipid_Phosphate_FormReg"/>
</dbReference>
<proteinExistence type="predicted"/>
<dbReference type="GO" id="GO:0005737">
    <property type="term" value="C:cytoplasm"/>
    <property type="evidence" value="ECO:0007669"/>
    <property type="project" value="TreeGrafter"/>
</dbReference>
<dbReference type="InterPro" id="IPR017438">
    <property type="entry name" value="ATP-NAD_kinase_N"/>
</dbReference>
<dbReference type="InterPro" id="IPR001206">
    <property type="entry name" value="Diacylglycerol_kinase_cat_dom"/>
</dbReference>
<dbReference type="EMBL" id="GFTR01007404">
    <property type="protein sequence ID" value="JAW09022.1"/>
    <property type="molecule type" value="Transcribed_RNA"/>
</dbReference>
<dbReference type="Pfam" id="PF00781">
    <property type="entry name" value="DAGK_cat"/>
    <property type="match status" value="1"/>
</dbReference>
<dbReference type="Gene3D" id="3.40.50.10330">
    <property type="entry name" value="Probable inorganic polyphosphate/atp-NAD kinase, domain 1"/>
    <property type="match status" value="1"/>
</dbReference>
<dbReference type="GO" id="GO:0016020">
    <property type="term" value="C:membrane"/>
    <property type="evidence" value="ECO:0007669"/>
    <property type="project" value="TreeGrafter"/>
</dbReference>
<reference evidence="2" key="1">
    <citation type="journal article" date="2018" name="PLoS Negl. Trop. Dis.">
        <title>An insight into the salivary gland and fat body transcriptome of Panstrongylus lignarius (Hemiptera: Heteroptera), the main vector of Chagas disease in Peru.</title>
        <authorList>
            <person name="Nevoa J.C."/>
            <person name="Mendes M.T."/>
            <person name="da Silva M.V."/>
            <person name="Soares S.C."/>
            <person name="Oliveira C.J.F."/>
            <person name="Ribeiro J.M.C."/>
        </authorList>
    </citation>
    <scope>NUCLEOTIDE SEQUENCE</scope>
</reference>
<keyword evidence="2" id="KW-0808">Transferase</keyword>
<evidence type="ECO:0000259" key="1">
    <source>
        <dbReference type="PROSITE" id="PS50146"/>
    </source>
</evidence>
<sequence length="602" mass="68304">MEAEEDCITPSPTLEETFYILSKKNSVYRVKLSEKGLCLQKEYNGNVKNETIALEDIIGCRCMRSKRFAQKCMWHPSSSKKYLKVVDENSMEWDEKDVSAYLYIYAYIIKKGKVKSTKKRERMVITLRFRSYDKYEDNMREAQKWKVTIKYYMNTQLKTSFPSCYFTSTDLKIDNKILMILNPKSGVGKAREVFQSKVVPLLTEADINYDLHVTRHAHDARNLMRTQNMWQYMGGIVVIGGDGILNEVINGLMERPDWETLFQELKLGIIPSGSGNGLAKSISYAFNEPYDQNPILVSALNIVRGISTPLDIVRVETKNQILFSFLSIGWGLLSDVDIESERIRAIGSQRFTVWTVAKLIGLRTYRGTVSYLPVKSEKACSISSDEDHDNRSVMSEEGRRDSFYSVGSRKSTYLSAAGSSYESLREDAIRTFGPSTNIPPLGQVLPADWVIIRGEFVLVHASYPSHLMTDCIFAPSAKLDDGCIWLCVIKSGISRAHLVQFLLGMSTGSHTNVPQVDFLPVSAFRLEPEISDGGHLTVDGGRRYKCDQLACTSLDISYRTTMGHTGLLEFVSRLKIKKSTRDHHDAPPYRVPLYCRKRRVSN</sequence>
<dbReference type="InterPro" id="IPR016064">
    <property type="entry name" value="NAD/diacylglycerol_kinase_sf"/>
</dbReference>
<dbReference type="PROSITE" id="PS50146">
    <property type="entry name" value="DAGK"/>
    <property type="match status" value="1"/>
</dbReference>
<dbReference type="SUPFAM" id="SSF111331">
    <property type="entry name" value="NAD kinase/diacylglycerol kinase-like"/>
    <property type="match status" value="1"/>
</dbReference>
<name>A0A224XK94_9HEMI</name>
<dbReference type="Gene3D" id="2.60.200.40">
    <property type="match status" value="1"/>
</dbReference>
<dbReference type="PANTHER" id="PTHR12358:SF112">
    <property type="entry name" value="LD11247P-RELATED"/>
    <property type="match status" value="1"/>
</dbReference>
<dbReference type="SMART" id="SM00046">
    <property type="entry name" value="DAGKc"/>
    <property type="match status" value="1"/>
</dbReference>
<dbReference type="GO" id="GO:0001727">
    <property type="term" value="F:lipid kinase activity"/>
    <property type="evidence" value="ECO:0007669"/>
    <property type="project" value="TreeGrafter"/>
</dbReference>